<dbReference type="AlphaFoldDB" id="A5D2E2"/>
<dbReference type="PANTHER" id="PTHR12589">
    <property type="entry name" value="PYRUVOYL TETRAHYDROBIOPTERIN SYNTHASE"/>
    <property type="match status" value="1"/>
</dbReference>
<dbReference type="STRING" id="370438.PTH_1403"/>
<dbReference type="InterPro" id="IPR007115">
    <property type="entry name" value="6-PTP_synth/QueD"/>
</dbReference>
<dbReference type="EC" id="4.-.-.-" evidence="8"/>
<dbReference type="SUPFAM" id="SSF55620">
    <property type="entry name" value="Tetrahydrobiopterin biosynthesis enzymes-like"/>
    <property type="match status" value="1"/>
</dbReference>
<dbReference type="PIRSF" id="PIRSF006113">
    <property type="entry name" value="PTP_synth"/>
    <property type="match status" value="1"/>
</dbReference>
<feature type="binding site" evidence="10">
    <location>
        <position position="29"/>
    </location>
    <ligand>
        <name>Zn(2+)</name>
        <dbReference type="ChEBI" id="CHEBI:29105"/>
    </ligand>
</feature>
<evidence type="ECO:0000256" key="5">
    <source>
        <dbReference type="ARBA" id="ARBA00022833"/>
    </source>
</evidence>
<dbReference type="GO" id="GO:0046872">
    <property type="term" value="F:metal ion binding"/>
    <property type="evidence" value="ECO:0007669"/>
    <property type="project" value="UniProtKB-KW"/>
</dbReference>
<feature type="binding site" evidence="10">
    <location>
        <position position="14"/>
    </location>
    <ligand>
        <name>Zn(2+)</name>
        <dbReference type="ChEBI" id="CHEBI:29105"/>
    </ligand>
</feature>
<keyword evidence="4 8" id="KW-0479">Metal-binding</keyword>
<evidence type="ECO:0000256" key="3">
    <source>
        <dbReference type="ARBA" id="ARBA00018141"/>
    </source>
</evidence>
<evidence type="ECO:0000313" key="11">
    <source>
        <dbReference type="EMBL" id="BAF59584.1"/>
    </source>
</evidence>
<proteinExistence type="inferred from homology"/>
<gene>
    <name evidence="11" type="ordered locus">PTH_1403</name>
</gene>
<dbReference type="NCBIfam" id="TIGR03367">
    <property type="entry name" value="queuosine_QueD"/>
    <property type="match status" value="1"/>
</dbReference>
<comment type="similarity">
    <text evidence="2 8">Belongs to the PTPS family. QueD subfamily.</text>
</comment>
<feature type="binding site" evidence="10">
    <location>
        <position position="27"/>
    </location>
    <ligand>
        <name>Zn(2+)</name>
        <dbReference type="ChEBI" id="CHEBI:29105"/>
    </ligand>
</feature>
<dbReference type="Pfam" id="PF01242">
    <property type="entry name" value="PTPS"/>
    <property type="match status" value="1"/>
</dbReference>
<dbReference type="GO" id="GO:0070497">
    <property type="term" value="F:6-carboxytetrahydropterin synthase activity"/>
    <property type="evidence" value="ECO:0007669"/>
    <property type="project" value="UniProtKB-EC"/>
</dbReference>
<comment type="pathway">
    <text evidence="1 8">Purine metabolism; 7-cyano-7-deazaguanine biosynthesis.</text>
</comment>
<dbReference type="eggNOG" id="COG0720">
    <property type="taxonomic scope" value="Bacteria"/>
</dbReference>
<evidence type="ECO:0000256" key="2">
    <source>
        <dbReference type="ARBA" id="ARBA00008900"/>
    </source>
</evidence>
<dbReference type="Proteomes" id="UP000006556">
    <property type="component" value="Chromosome"/>
</dbReference>
<dbReference type="UniPathway" id="UPA00391"/>
<keyword evidence="6 8" id="KW-0456">Lyase</keyword>
<protein>
    <recommendedName>
        <fullName evidence="3 8">6-carboxy-5,6,7,8-tetrahydropterin synthase</fullName>
        <ecNumber evidence="8">4.-.-.-</ecNumber>
    </recommendedName>
</protein>
<dbReference type="GO" id="GO:0008616">
    <property type="term" value="P:tRNA queuosine(34) biosynthetic process"/>
    <property type="evidence" value="ECO:0007669"/>
    <property type="project" value="UniProtKB-KW"/>
</dbReference>
<sequence length="129" mass="14400">MYEIVVRTSFAAAHSIKGYDGPCSRMHGHTWLVEAVLRGGQLDQKGMLVDFKEVKNILRSAVGELDHQNLNEIKPFAGGSGDSPTAENIARYLFCRIKPEIVKLERNIHLAMVRVWESDTAAASYLEVD</sequence>
<keyword evidence="5 8" id="KW-0862">Zinc</keyword>
<comment type="catalytic activity">
    <reaction evidence="7 8">
        <text>7,8-dihydroneopterin 3'-triphosphate + H2O = 6-carboxy-5,6,7,8-tetrahydropterin + triphosphate + acetaldehyde + 2 H(+)</text>
        <dbReference type="Rhea" id="RHEA:27966"/>
        <dbReference type="ChEBI" id="CHEBI:15343"/>
        <dbReference type="ChEBI" id="CHEBI:15377"/>
        <dbReference type="ChEBI" id="CHEBI:15378"/>
        <dbReference type="ChEBI" id="CHEBI:18036"/>
        <dbReference type="ChEBI" id="CHEBI:58462"/>
        <dbReference type="ChEBI" id="CHEBI:61032"/>
        <dbReference type="EC" id="4.1.2.50"/>
    </reaction>
</comment>
<evidence type="ECO:0000256" key="9">
    <source>
        <dbReference type="PIRSR" id="PIRSR006113-1"/>
    </source>
</evidence>
<dbReference type="PANTHER" id="PTHR12589:SF7">
    <property type="entry name" value="6-PYRUVOYL TETRAHYDROBIOPTERIN SYNTHASE"/>
    <property type="match status" value="1"/>
</dbReference>
<evidence type="ECO:0000256" key="8">
    <source>
        <dbReference type="PIRNR" id="PIRNR006113"/>
    </source>
</evidence>
<dbReference type="Gene3D" id="3.30.479.10">
    <property type="entry name" value="6-pyruvoyl tetrahydropterin synthase/QueD"/>
    <property type="match status" value="1"/>
</dbReference>
<dbReference type="InterPro" id="IPR038418">
    <property type="entry name" value="6-PTP_synth/QueD_sf"/>
</dbReference>
<dbReference type="HOGENOM" id="CLU_111016_6_3_9"/>
<organism evidence="11 12">
    <name type="scientific">Pelotomaculum thermopropionicum (strain DSM 13744 / JCM 10971 / SI)</name>
    <dbReference type="NCBI Taxonomy" id="370438"/>
    <lineage>
        <taxon>Bacteria</taxon>
        <taxon>Bacillati</taxon>
        <taxon>Bacillota</taxon>
        <taxon>Clostridia</taxon>
        <taxon>Eubacteriales</taxon>
        <taxon>Desulfotomaculaceae</taxon>
        <taxon>Pelotomaculum</taxon>
    </lineage>
</organism>
<reference evidence="12" key="1">
    <citation type="journal article" date="2008" name="Genome Res.">
        <title>The genome of Pelotomaculum thermopropionicum reveals niche-associated evolution in anaerobic microbiota.</title>
        <authorList>
            <person name="Kosaka T."/>
            <person name="Kato S."/>
            <person name="Shimoyama T."/>
            <person name="Ishii S."/>
            <person name="Abe T."/>
            <person name="Watanabe K."/>
        </authorList>
    </citation>
    <scope>NUCLEOTIDE SEQUENCE [LARGE SCALE GENOMIC DNA]</scope>
    <source>
        <strain evidence="12">DSM 13744 / JCM 10971 / SI</strain>
    </source>
</reference>
<feature type="active site" description="Charge relay system" evidence="9">
    <location>
        <position position="67"/>
    </location>
</feature>
<evidence type="ECO:0000256" key="4">
    <source>
        <dbReference type="ARBA" id="ARBA00022723"/>
    </source>
</evidence>
<comment type="cofactor">
    <cofactor evidence="8 10">
        <name>Zn(2+)</name>
        <dbReference type="ChEBI" id="CHEBI:29105"/>
    </cofactor>
    <text evidence="8 10">Binds 1 zinc ion per subunit.</text>
</comment>
<dbReference type="EMBL" id="AP009389">
    <property type="protein sequence ID" value="BAF59584.1"/>
    <property type="molecule type" value="Genomic_DNA"/>
</dbReference>
<name>A5D2E2_PELTS</name>
<feature type="active site" description="Charge relay system" evidence="9">
    <location>
        <position position="117"/>
    </location>
</feature>
<evidence type="ECO:0000256" key="1">
    <source>
        <dbReference type="ARBA" id="ARBA00005061"/>
    </source>
</evidence>
<accession>A5D2E2</accession>
<evidence type="ECO:0000313" key="12">
    <source>
        <dbReference type="Proteomes" id="UP000006556"/>
    </source>
</evidence>
<feature type="active site" description="Proton acceptor" evidence="9">
    <location>
        <position position="23"/>
    </location>
</feature>
<evidence type="ECO:0000256" key="7">
    <source>
        <dbReference type="ARBA" id="ARBA00048807"/>
    </source>
</evidence>
<keyword evidence="8" id="KW-0671">Queuosine biosynthesis</keyword>
<evidence type="ECO:0000256" key="10">
    <source>
        <dbReference type="PIRSR" id="PIRSR006113-2"/>
    </source>
</evidence>
<dbReference type="KEGG" id="pth:PTH_1403"/>
<keyword evidence="12" id="KW-1185">Reference proteome</keyword>
<evidence type="ECO:0000256" key="6">
    <source>
        <dbReference type="ARBA" id="ARBA00023239"/>
    </source>
</evidence>